<comment type="caution">
    <text evidence="1">The sequence shown here is derived from an EMBL/GenBank/DDBJ whole genome shotgun (WGS) entry which is preliminary data.</text>
</comment>
<accession>A0ABN1VLX5</accession>
<sequence length="60" mass="6394">MLFAGAARILAVDHVVGLHTEGWERFTETRADLEAAFAGTGLLVETPPGIAVEIGRSHVH</sequence>
<dbReference type="RefSeq" id="WP_343924565.1">
    <property type="nucleotide sequence ID" value="NZ_BAAAKW010000027.1"/>
</dbReference>
<evidence type="ECO:0000313" key="2">
    <source>
        <dbReference type="Proteomes" id="UP001500943"/>
    </source>
</evidence>
<protein>
    <submittedName>
        <fullName evidence="1">Uncharacterized protein</fullName>
    </submittedName>
</protein>
<proteinExistence type="predicted"/>
<dbReference type="EMBL" id="BAAAKW010000027">
    <property type="protein sequence ID" value="GAA1216477.1"/>
    <property type="molecule type" value="Genomic_DNA"/>
</dbReference>
<organism evidence="1 2">
    <name type="scientific">Rhodoglobus aureus</name>
    <dbReference type="NCBI Taxonomy" id="191497"/>
    <lineage>
        <taxon>Bacteria</taxon>
        <taxon>Bacillati</taxon>
        <taxon>Actinomycetota</taxon>
        <taxon>Actinomycetes</taxon>
        <taxon>Micrococcales</taxon>
        <taxon>Microbacteriaceae</taxon>
        <taxon>Rhodoglobus</taxon>
    </lineage>
</organism>
<reference evidence="1 2" key="1">
    <citation type="journal article" date="2019" name="Int. J. Syst. Evol. Microbiol.">
        <title>The Global Catalogue of Microorganisms (GCM) 10K type strain sequencing project: providing services to taxonomists for standard genome sequencing and annotation.</title>
        <authorList>
            <consortium name="The Broad Institute Genomics Platform"/>
            <consortium name="The Broad Institute Genome Sequencing Center for Infectious Disease"/>
            <person name="Wu L."/>
            <person name="Ma J."/>
        </authorList>
    </citation>
    <scope>NUCLEOTIDE SEQUENCE [LARGE SCALE GENOMIC DNA]</scope>
    <source>
        <strain evidence="1 2">JCM 12762</strain>
    </source>
</reference>
<dbReference type="Proteomes" id="UP001500943">
    <property type="component" value="Unassembled WGS sequence"/>
</dbReference>
<evidence type="ECO:0000313" key="1">
    <source>
        <dbReference type="EMBL" id="GAA1216477.1"/>
    </source>
</evidence>
<name>A0ABN1VLX5_9MICO</name>
<gene>
    <name evidence="1" type="ORF">GCM10009655_14720</name>
</gene>
<keyword evidence="2" id="KW-1185">Reference proteome</keyword>